<reference evidence="7 8" key="1">
    <citation type="journal article" date="2009" name="Stand. Genomic Sci.">
        <title>Complete genome sequence of Desulfotomaculum acetoxidans type strain (5575).</title>
        <authorList>
            <person name="Spring S."/>
            <person name="Lapidus A."/>
            <person name="Schroder M."/>
            <person name="Gleim D."/>
            <person name="Sims D."/>
            <person name="Meincke L."/>
            <person name="Glavina Del Rio T."/>
            <person name="Tice H."/>
            <person name="Copeland A."/>
            <person name="Cheng J.F."/>
            <person name="Lucas S."/>
            <person name="Chen F."/>
            <person name="Nolan M."/>
            <person name="Bruce D."/>
            <person name="Goodwin L."/>
            <person name="Pitluck S."/>
            <person name="Ivanova N."/>
            <person name="Mavromatis K."/>
            <person name="Mikhailova N."/>
            <person name="Pati A."/>
            <person name="Chen A."/>
            <person name="Palaniappan K."/>
            <person name="Land M."/>
            <person name="Hauser L."/>
            <person name="Chang Y.J."/>
            <person name="Jeffries C.D."/>
            <person name="Chain P."/>
            <person name="Saunders E."/>
            <person name="Brettin T."/>
            <person name="Detter J.C."/>
            <person name="Goker M."/>
            <person name="Bristow J."/>
            <person name="Eisen J.A."/>
            <person name="Markowitz V."/>
            <person name="Hugenholtz P."/>
            <person name="Kyrpides N.C."/>
            <person name="Klenk H.P."/>
            <person name="Han C."/>
        </authorList>
    </citation>
    <scope>NUCLEOTIDE SEQUENCE [LARGE SCALE GENOMIC DNA]</scope>
    <source>
        <strain evidence="8">ATCC 49208 / DSM 771 / VKM B-1644</strain>
    </source>
</reference>
<feature type="transmembrane region" description="Helical" evidence="6">
    <location>
        <begin position="42"/>
        <end position="60"/>
    </location>
</feature>
<gene>
    <name evidence="7" type="ordered locus">Dtox_4172</name>
</gene>
<evidence type="ECO:0000256" key="5">
    <source>
        <dbReference type="ARBA" id="ARBA00023136"/>
    </source>
</evidence>
<evidence type="ECO:0000256" key="2">
    <source>
        <dbReference type="ARBA" id="ARBA00022475"/>
    </source>
</evidence>
<sequence length="153" mass="16691">MLTPAPIPDLTTQFSRTRKITLIITGLVVAGIVLTSGSPFLWGLLIGLAVGLYNAFTLHRRLGRIGEFSPPRAKKYMFKGMAMRFTTICAVLFAVRNIAWIDLHGIGAGLLIPPLVAIFDLAVSSFKESFQQAMASQAMQVNSKLRRKGGENV</sequence>
<evidence type="ECO:0000313" key="7">
    <source>
        <dbReference type="EMBL" id="ACV64840.1"/>
    </source>
</evidence>
<dbReference type="AlphaFoldDB" id="C8VZ95"/>
<dbReference type="KEGG" id="dae:Dtox_4172"/>
<accession>C8VZ95</accession>
<dbReference type="GO" id="GO:0005886">
    <property type="term" value="C:plasma membrane"/>
    <property type="evidence" value="ECO:0007669"/>
    <property type="project" value="UniProtKB-SubCell"/>
</dbReference>
<dbReference type="InterPro" id="IPR005598">
    <property type="entry name" value="ATP_synth_I"/>
</dbReference>
<dbReference type="OrthoDB" id="1808623at2"/>
<evidence type="ECO:0000256" key="6">
    <source>
        <dbReference type="SAM" id="Phobius"/>
    </source>
</evidence>
<dbReference type="PANTHER" id="PTHR40035">
    <property type="entry name" value="ATP SYNTHASE PROTEIN I"/>
    <property type="match status" value="1"/>
</dbReference>
<keyword evidence="2" id="KW-1003">Cell membrane</keyword>
<feature type="transmembrane region" description="Helical" evidence="6">
    <location>
        <begin position="81"/>
        <end position="100"/>
    </location>
</feature>
<dbReference type="PANTHER" id="PTHR40035:SF1">
    <property type="entry name" value="ATP SYNTHASE PROTEIN I"/>
    <property type="match status" value="1"/>
</dbReference>
<evidence type="ECO:0000256" key="4">
    <source>
        <dbReference type="ARBA" id="ARBA00022989"/>
    </source>
</evidence>
<dbReference type="InterPro" id="IPR039072">
    <property type="entry name" value="ATP_synth_I_Bacilli"/>
</dbReference>
<evidence type="ECO:0000256" key="1">
    <source>
        <dbReference type="ARBA" id="ARBA00004651"/>
    </source>
</evidence>
<keyword evidence="5 6" id="KW-0472">Membrane</keyword>
<proteinExistence type="predicted"/>
<protein>
    <submittedName>
        <fullName evidence="7">ATP synthase I</fullName>
    </submittedName>
</protein>
<feature type="transmembrane region" description="Helical" evidence="6">
    <location>
        <begin position="106"/>
        <end position="126"/>
    </location>
</feature>
<dbReference type="EMBL" id="CP001720">
    <property type="protein sequence ID" value="ACV64840.1"/>
    <property type="molecule type" value="Genomic_DNA"/>
</dbReference>
<evidence type="ECO:0000256" key="3">
    <source>
        <dbReference type="ARBA" id="ARBA00022692"/>
    </source>
</evidence>
<keyword evidence="4 6" id="KW-1133">Transmembrane helix</keyword>
<keyword evidence="3 6" id="KW-0812">Transmembrane</keyword>
<evidence type="ECO:0000313" key="8">
    <source>
        <dbReference type="Proteomes" id="UP000002217"/>
    </source>
</evidence>
<dbReference type="RefSeq" id="WP_015759510.1">
    <property type="nucleotide sequence ID" value="NC_013216.1"/>
</dbReference>
<dbReference type="STRING" id="485916.Dtox_4172"/>
<name>C8VZ95_DESAS</name>
<dbReference type="eggNOG" id="ENOG5033KI6">
    <property type="taxonomic scope" value="Bacteria"/>
</dbReference>
<keyword evidence="8" id="KW-1185">Reference proteome</keyword>
<dbReference type="HOGENOM" id="CLU_1803012_0_0_9"/>
<dbReference type="Pfam" id="PF03899">
    <property type="entry name" value="ATP-synt_I"/>
    <property type="match status" value="1"/>
</dbReference>
<dbReference type="Proteomes" id="UP000002217">
    <property type="component" value="Chromosome"/>
</dbReference>
<organism evidence="7 8">
    <name type="scientific">Desulfofarcimen acetoxidans (strain ATCC 49208 / DSM 771 / KCTC 5769 / VKM B-1644 / 5575)</name>
    <name type="common">Desulfotomaculum acetoxidans</name>
    <dbReference type="NCBI Taxonomy" id="485916"/>
    <lineage>
        <taxon>Bacteria</taxon>
        <taxon>Bacillati</taxon>
        <taxon>Bacillota</taxon>
        <taxon>Clostridia</taxon>
        <taxon>Eubacteriales</taxon>
        <taxon>Peptococcaceae</taxon>
        <taxon>Desulfofarcimen</taxon>
    </lineage>
</organism>
<comment type="subcellular location">
    <subcellularLocation>
        <location evidence="1">Cell membrane</location>
        <topology evidence="1">Multi-pass membrane protein</topology>
    </subcellularLocation>
</comment>